<dbReference type="NCBIfam" id="TIGR01908">
    <property type="entry name" value="cas_CXXC_CXXC"/>
    <property type="match status" value="1"/>
</dbReference>
<dbReference type="PATRIC" id="fig|1030009.3.peg.532"/>
<dbReference type="Pfam" id="PF09706">
    <property type="entry name" value="Cas_CXXC_CXXC"/>
    <property type="match status" value="1"/>
</dbReference>
<dbReference type="HOGENOM" id="CLU_035397_0_0_9"/>
<organism evidence="2 3">
    <name type="scientific">Listeria monocytogenes serotype 4a (strain M7)</name>
    <dbReference type="NCBI Taxonomy" id="1030009"/>
    <lineage>
        <taxon>Bacteria</taxon>
        <taxon>Bacillati</taxon>
        <taxon>Bacillota</taxon>
        <taxon>Bacilli</taxon>
        <taxon>Bacillales</taxon>
        <taxon>Listeriaceae</taxon>
        <taxon>Listeria</taxon>
    </lineage>
</organism>
<dbReference type="KEGG" id="lmq:LMM7_0542"/>
<evidence type="ECO:0000313" key="2">
    <source>
        <dbReference type="EMBL" id="AEH91548.1"/>
    </source>
</evidence>
<protein>
    <submittedName>
        <fullName evidence="2">Crispr-associated cxxc_cxxc protein Cst1</fullName>
    </submittedName>
</protein>
<dbReference type="InterPro" id="IPR010180">
    <property type="entry name" value="CRISPR-assoc_prot_CXXC-CXXC"/>
</dbReference>
<sequence>MQTEIELRADDWLINAGLVGFLNIVGKENVRINGQSIYFKADLLVGFEDKYFNFFIQEYKETLAWFKIVSYKDTMERFRAEDFASFDEKALNDLNKYMKDVVKFYLKKSNYIKVFSLIDAKANVTKWLENLNAINLTKKQQWEDVKVDIVEKVKRNYIQLDFIIDFCLGEKGLKYLGAKNLIYSVINKGWTGTSFLYTKTKFADPYLDYKTSFLDPVLDYVDSDLSKAKYNCFNCNLPIKNLKTGLSFMNDIGFDIEKKTSHVWDFNNDVATCPICRLIYSCVPAGFTYVYGEGMFVNDSYGVEELHRVNERMRNSILRFNQDGINSTNTYRALVESITMEHENNRRYELADIQLVRYENEHYRFNLLSKKMLHIVNDSKGILKSLIRCGYKEGNLNVNLYKEVIQHLMNNENLFTLIHKLIYYKQTSVNGLYYNMGHVSGILDINTKFLKEMEVMTNISQNQLWFVQNCGKEFKEGYVKKKSENKISGITYKLLNSLKVNDKDGFMDTLLNSYSYLSMPIPDVFIKMFSNNEAFKSVGYAFMLGVGGEKTKKENGGNTDEK</sequence>
<evidence type="ECO:0000259" key="1">
    <source>
        <dbReference type="Pfam" id="PF09706"/>
    </source>
</evidence>
<feature type="domain" description="CRISPR-associated protein CXXC-CXXC" evidence="1">
    <location>
        <begin position="227"/>
        <end position="288"/>
    </location>
</feature>
<gene>
    <name evidence="2" type="ordered locus">LMM7_0542</name>
</gene>
<dbReference type="RefSeq" id="WP_012581885.1">
    <property type="nucleotide sequence ID" value="NC_017537.1"/>
</dbReference>
<accession>A0A0E0UTU2</accession>
<name>A0A0E0UTU2_LISMM</name>
<dbReference type="CDD" id="cd09754">
    <property type="entry name" value="Cas8a1_I-A"/>
    <property type="match status" value="1"/>
</dbReference>
<proteinExistence type="predicted"/>
<dbReference type="EMBL" id="CP002816">
    <property type="protein sequence ID" value="AEH91548.1"/>
    <property type="molecule type" value="Genomic_DNA"/>
</dbReference>
<evidence type="ECO:0000313" key="3">
    <source>
        <dbReference type="Proteomes" id="UP000000486"/>
    </source>
</evidence>
<reference evidence="2 3" key="1">
    <citation type="journal article" date="2011" name="J. Bacteriol.">
        <title>Genome sequence of the nonpathogenic Listeria monocytogenes serovar 4a strain M7.</title>
        <authorList>
            <person name="Chen J."/>
            <person name="Xia Y."/>
            <person name="Cheng C."/>
            <person name="Fang C."/>
            <person name="Shan Y."/>
            <person name="Jin G."/>
            <person name="Fang W."/>
        </authorList>
    </citation>
    <scope>NUCLEOTIDE SEQUENCE [LARGE SCALE GENOMIC DNA]</scope>
    <source>
        <strain evidence="2 3">M7</strain>
    </source>
</reference>
<dbReference type="AlphaFoldDB" id="A0A0E0UTU2"/>
<dbReference type="Proteomes" id="UP000000486">
    <property type="component" value="Chromosome"/>
</dbReference>
<dbReference type="InterPro" id="IPR019121">
    <property type="entry name" value="CRISPR-assoc_CXXC-CXXC_dom"/>
</dbReference>